<feature type="compositionally biased region" description="Basic residues" evidence="5">
    <location>
        <begin position="331"/>
        <end position="344"/>
    </location>
</feature>
<feature type="domain" description="HTH La-type RNA-binding" evidence="7">
    <location>
        <begin position="11"/>
        <end position="103"/>
    </location>
</feature>
<dbReference type="InterPro" id="IPR002344">
    <property type="entry name" value="Lupus_La"/>
</dbReference>
<evidence type="ECO:0000256" key="5">
    <source>
        <dbReference type="SAM" id="MobiDB-lite"/>
    </source>
</evidence>
<keyword evidence="10" id="KW-1185">Reference proteome</keyword>
<dbReference type="FunCoup" id="A0A7M7N3N7">
    <property type="interactions" value="2050"/>
</dbReference>
<reference evidence="10" key="1">
    <citation type="submission" date="2015-02" db="EMBL/GenBank/DDBJ databases">
        <title>Genome sequencing for Strongylocentrotus purpuratus.</title>
        <authorList>
            <person name="Murali S."/>
            <person name="Liu Y."/>
            <person name="Vee V."/>
            <person name="English A."/>
            <person name="Wang M."/>
            <person name="Skinner E."/>
            <person name="Han Y."/>
            <person name="Muzny D.M."/>
            <person name="Worley K.C."/>
            <person name="Gibbs R.A."/>
        </authorList>
    </citation>
    <scope>NUCLEOTIDE SEQUENCE</scope>
</reference>
<sequence>MAETEVKTEGGGAPSALEKKVARQVEYYFGDANLKRDTFLQLQIREDNGWVALETMIKFNRLKSLTTDFDIIVAALEKSPSGLMEISEDKLKIRRAVSKPLPEETAAYWQSMRARSVYCKGFPIDANLDTMQEFMDQFGECVHIQLRRDKEKKFKGSIFAVYESVESVKRFLDAEDLKIGDQEVNKMKKDDYIKMKADEKKSRKEDEKKKKLEQREQKEKDQVEAIQSEFDDYEKGCILHFTGVNDQTSREDLKELFGDHGTIQWVDFERGQTEGTIRFSEDTKAQETLDKIKAATEGAIQVRGCELTLRVLEGEEEEHHWMKVFEDKSRARLKKQQGRRGRKTKWFEKRDNRRGDRGGDRDRGDRDREDRYQGKKTKFEDDDEGGNGASEAVKPEQGVKRPADDGDAGKPSPKKEKTEDS</sequence>
<dbReference type="CDD" id="cd12291">
    <property type="entry name" value="RRM1_La"/>
    <property type="match status" value="1"/>
</dbReference>
<dbReference type="InterPro" id="IPR012677">
    <property type="entry name" value="Nucleotide-bd_a/b_plait_sf"/>
</dbReference>
<dbReference type="InterPro" id="IPR000504">
    <property type="entry name" value="RRM_dom"/>
</dbReference>
<dbReference type="EnsemblMetazoa" id="XM_030974234">
    <property type="protein sequence ID" value="XP_030830094"/>
    <property type="gene ID" value="LOC105443896"/>
</dbReference>
<dbReference type="PANTHER" id="PTHR22792:SF166">
    <property type="entry name" value="LUPUS LA PROTEIN HOMOLOG"/>
    <property type="match status" value="1"/>
</dbReference>
<evidence type="ECO:0000259" key="6">
    <source>
        <dbReference type="PROSITE" id="PS50102"/>
    </source>
</evidence>
<dbReference type="Pfam" id="PF00076">
    <property type="entry name" value="RRM_1"/>
    <property type="match status" value="1"/>
</dbReference>
<dbReference type="SMART" id="SM00360">
    <property type="entry name" value="RRM"/>
    <property type="match status" value="2"/>
</dbReference>
<dbReference type="CDD" id="cd08028">
    <property type="entry name" value="LARP_3"/>
    <property type="match status" value="1"/>
</dbReference>
<dbReference type="PANTHER" id="PTHR22792">
    <property type="entry name" value="LUPUS LA PROTEIN-RELATED"/>
    <property type="match status" value="1"/>
</dbReference>
<name>A0A7M7N3N7_STRPU</name>
<dbReference type="InterPro" id="IPR035979">
    <property type="entry name" value="RBD_domain_sf"/>
</dbReference>
<dbReference type="PROSITE" id="PS50102">
    <property type="entry name" value="RRM"/>
    <property type="match status" value="1"/>
</dbReference>
<dbReference type="Gene3D" id="1.10.10.10">
    <property type="entry name" value="Winged helix-like DNA-binding domain superfamily/Winged helix DNA-binding domain"/>
    <property type="match status" value="1"/>
</dbReference>
<evidence type="ECO:0000256" key="3">
    <source>
        <dbReference type="ARBA" id="ARBA00023242"/>
    </source>
</evidence>
<keyword evidence="2 4" id="KW-0694">RNA-binding</keyword>
<dbReference type="PROSITE" id="PS50961">
    <property type="entry name" value="HTH_LA"/>
    <property type="match status" value="1"/>
</dbReference>
<dbReference type="OMA" id="QFERSIY"/>
<dbReference type="CDD" id="cd12541">
    <property type="entry name" value="RRM2_La"/>
    <property type="match status" value="1"/>
</dbReference>
<dbReference type="AlphaFoldDB" id="A0A7M7N3N7"/>
<evidence type="ECO:0000313" key="9">
    <source>
        <dbReference type="EnsemblMetazoa" id="XP_030830094"/>
    </source>
</evidence>
<organism evidence="9 10">
    <name type="scientific">Strongylocentrotus purpuratus</name>
    <name type="common">Purple sea urchin</name>
    <dbReference type="NCBI Taxonomy" id="7668"/>
    <lineage>
        <taxon>Eukaryota</taxon>
        <taxon>Metazoa</taxon>
        <taxon>Echinodermata</taxon>
        <taxon>Eleutherozoa</taxon>
        <taxon>Echinozoa</taxon>
        <taxon>Echinoidea</taxon>
        <taxon>Euechinoidea</taxon>
        <taxon>Echinacea</taxon>
        <taxon>Camarodonta</taxon>
        <taxon>Echinidea</taxon>
        <taxon>Strongylocentrotidae</taxon>
        <taxon>Strongylocentrotus</taxon>
    </lineage>
</organism>
<dbReference type="GO" id="GO:0045727">
    <property type="term" value="P:positive regulation of translation"/>
    <property type="evidence" value="ECO:0000318"/>
    <property type="project" value="GO_Central"/>
</dbReference>
<accession>A0A7M7N3N7</accession>
<dbReference type="Proteomes" id="UP000007110">
    <property type="component" value="Unassembled WGS sequence"/>
</dbReference>
<evidence type="ECO:0000256" key="4">
    <source>
        <dbReference type="PROSITE-ProRule" id="PRU00332"/>
    </source>
</evidence>
<dbReference type="GO" id="GO:0005634">
    <property type="term" value="C:nucleus"/>
    <property type="evidence" value="ECO:0000318"/>
    <property type="project" value="GO_Central"/>
</dbReference>
<dbReference type="KEGG" id="spu:105443896"/>
<feature type="compositionally biased region" description="Basic and acidic residues" evidence="5">
    <location>
        <begin position="393"/>
        <end position="421"/>
    </location>
</feature>
<evidence type="ECO:0000256" key="1">
    <source>
        <dbReference type="ARBA" id="ARBA00004123"/>
    </source>
</evidence>
<evidence type="ECO:0000259" key="8">
    <source>
        <dbReference type="PROSITE" id="PS51939"/>
    </source>
</evidence>
<dbReference type="GO" id="GO:1990904">
    <property type="term" value="C:ribonucleoprotein complex"/>
    <property type="evidence" value="ECO:0007669"/>
    <property type="project" value="UniProtKB-UniRule"/>
</dbReference>
<dbReference type="SUPFAM" id="SSF54928">
    <property type="entry name" value="RNA-binding domain, RBD"/>
    <property type="match status" value="1"/>
</dbReference>
<dbReference type="PRINTS" id="PR00302">
    <property type="entry name" value="LUPUSLA"/>
</dbReference>
<protein>
    <recommendedName>
        <fullName evidence="11">Lupus La protein</fullName>
    </recommendedName>
</protein>
<feature type="domain" description="XRRM" evidence="8">
    <location>
        <begin position="232"/>
        <end position="368"/>
    </location>
</feature>
<dbReference type="Pfam" id="PF05383">
    <property type="entry name" value="La"/>
    <property type="match status" value="1"/>
</dbReference>
<dbReference type="InterPro" id="IPR036388">
    <property type="entry name" value="WH-like_DNA-bd_sf"/>
</dbReference>
<dbReference type="SMART" id="SM00715">
    <property type="entry name" value="LA"/>
    <property type="match status" value="1"/>
</dbReference>
<evidence type="ECO:0000256" key="2">
    <source>
        <dbReference type="ARBA" id="ARBA00022884"/>
    </source>
</evidence>
<dbReference type="InterPro" id="IPR014886">
    <property type="entry name" value="La_xRRM"/>
</dbReference>
<dbReference type="Gene3D" id="3.30.70.330">
    <property type="match status" value="2"/>
</dbReference>
<evidence type="ECO:0000313" key="10">
    <source>
        <dbReference type="Proteomes" id="UP000007110"/>
    </source>
</evidence>
<dbReference type="CTD" id="6741"/>
<feature type="region of interest" description="Disordered" evidence="5">
    <location>
        <begin position="198"/>
        <end position="223"/>
    </location>
</feature>
<dbReference type="InterPro" id="IPR045180">
    <property type="entry name" value="La_dom_prot"/>
</dbReference>
<evidence type="ECO:0000259" key="7">
    <source>
        <dbReference type="PROSITE" id="PS50961"/>
    </source>
</evidence>
<dbReference type="InParanoid" id="A0A7M7N3N7"/>
<keyword evidence="3" id="KW-0539">Nucleus</keyword>
<proteinExistence type="predicted"/>
<dbReference type="InterPro" id="IPR036390">
    <property type="entry name" value="WH_DNA-bd_sf"/>
</dbReference>
<dbReference type="GO" id="GO:0010494">
    <property type="term" value="C:cytoplasmic stress granule"/>
    <property type="evidence" value="ECO:0000318"/>
    <property type="project" value="GO_Central"/>
</dbReference>
<dbReference type="GO" id="GO:0008033">
    <property type="term" value="P:tRNA processing"/>
    <property type="evidence" value="ECO:0000318"/>
    <property type="project" value="GO_Central"/>
</dbReference>
<dbReference type="GeneID" id="105443896"/>
<feature type="domain" description="RRM" evidence="6">
    <location>
        <begin position="115"/>
        <end position="200"/>
    </location>
</feature>
<dbReference type="PROSITE" id="PS51939">
    <property type="entry name" value="XRRM"/>
    <property type="match status" value="1"/>
</dbReference>
<dbReference type="GO" id="GO:0005829">
    <property type="term" value="C:cytosol"/>
    <property type="evidence" value="ECO:0000318"/>
    <property type="project" value="GO_Central"/>
</dbReference>
<evidence type="ECO:0008006" key="11">
    <source>
        <dbReference type="Google" id="ProtNLM"/>
    </source>
</evidence>
<dbReference type="SUPFAM" id="SSF46785">
    <property type="entry name" value="Winged helix' DNA-binding domain"/>
    <property type="match status" value="1"/>
</dbReference>
<feature type="region of interest" description="Disordered" evidence="5">
    <location>
        <begin position="331"/>
        <end position="421"/>
    </location>
</feature>
<dbReference type="Pfam" id="PF08777">
    <property type="entry name" value="RRM_3"/>
    <property type="match status" value="1"/>
</dbReference>
<comment type="subcellular location">
    <subcellularLocation>
        <location evidence="1">Nucleus</location>
    </subcellularLocation>
</comment>
<dbReference type="RefSeq" id="XP_030830094.1">
    <property type="nucleotide sequence ID" value="XM_030974234.1"/>
</dbReference>
<feature type="compositionally biased region" description="Basic and acidic residues" evidence="5">
    <location>
        <begin position="345"/>
        <end position="379"/>
    </location>
</feature>
<dbReference type="InterPro" id="IPR006630">
    <property type="entry name" value="La_HTH"/>
</dbReference>
<reference evidence="9" key="2">
    <citation type="submission" date="2021-01" db="UniProtKB">
        <authorList>
            <consortium name="EnsemblMetazoa"/>
        </authorList>
    </citation>
    <scope>IDENTIFICATION</scope>
</reference>
<dbReference type="GO" id="GO:0003729">
    <property type="term" value="F:mRNA binding"/>
    <property type="evidence" value="ECO:0000318"/>
    <property type="project" value="GO_Central"/>
</dbReference>
<dbReference type="OrthoDB" id="439993at2759"/>